<name>A0ACC4CWK0_POPAL</name>
<comment type="caution">
    <text evidence="1">The sequence shown here is derived from an EMBL/GenBank/DDBJ whole genome shotgun (WGS) entry which is preliminary data.</text>
</comment>
<gene>
    <name evidence="1" type="ORF">D5086_000155</name>
</gene>
<proteinExistence type="predicted"/>
<evidence type="ECO:0000313" key="1">
    <source>
        <dbReference type="EMBL" id="KAL3609135.1"/>
    </source>
</evidence>
<dbReference type="EMBL" id="RCHU02000001">
    <property type="protein sequence ID" value="KAL3609135.1"/>
    <property type="molecule type" value="Genomic_DNA"/>
</dbReference>
<reference evidence="1 2" key="1">
    <citation type="journal article" date="2024" name="Plant Biotechnol. J.">
        <title>Genome and CRISPR/Cas9 system of a widespread forest tree (Populus alba) in the world.</title>
        <authorList>
            <person name="Liu Y.J."/>
            <person name="Jiang P.F."/>
            <person name="Han X.M."/>
            <person name="Li X.Y."/>
            <person name="Wang H.M."/>
            <person name="Wang Y.J."/>
            <person name="Wang X.X."/>
            <person name="Zeng Q.Y."/>
        </authorList>
    </citation>
    <scope>NUCLEOTIDE SEQUENCE [LARGE SCALE GENOMIC DNA]</scope>
    <source>
        <strain evidence="2">cv. PAL-ZL1</strain>
    </source>
</reference>
<sequence>MQLQPWTHVQLPMFSLTSVPELRYSESKNQTLVSIAEAEGHISKWGLTEGQYDVSTDHPGQNWNKPDD</sequence>
<dbReference type="Proteomes" id="UP000309997">
    <property type="component" value="Unassembled WGS sequence"/>
</dbReference>
<evidence type="ECO:0000313" key="2">
    <source>
        <dbReference type="Proteomes" id="UP000309997"/>
    </source>
</evidence>
<keyword evidence="2" id="KW-1185">Reference proteome</keyword>
<protein>
    <submittedName>
        <fullName evidence="1">Uncharacterized protein</fullName>
    </submittedName>
</protein>
<organism evidence="1 2">
    <name type="scientific">Populus alba</name>
    <name type="common">White poplar</name>
    <dbReference type="NCBI Taxonomy" id="43335"/>
    <lineage>
        <taxon>Eukaryota</taxon>
        <taxon>Viridiplantae</taxon>
        <taxon>Streptophyta</taxon>
        <taxon>Embryophyta</taxon>
        <taxon>Tracheophyta</taxon>
        <taxon>Spermatophyta</taxon>
        <taxon>Magnoliopsida</taxon>
        <taxon>eudicotyledons</taxon>
        <taxon>Gunneridae</taxon>
        <taxon>Pentapetalae</taxon>
        <taxon>rosids</taxon>
        <taxon>fabids</taxon>
        <taxon>Malpighiales</taxon>
        <taxon>Salicaceae</taxon>
        <taxon>Saliceae</taxon>
        <taxon>Populus</taxon>
    </lineage>
</organism>
<accession>A0ACC4CWK0</accession>